<dbReference type="PANTHER" id="PTHR47654:SF5">
    <property type="entry name" value="TRANSCRIPTION FACTOR DOMAIN-CONTAINING PROTEIN"/>
    <property type="match status" value="1"/>
</dbReference>
<comment type="caution">
    <text evidence="3">The sequence shown here is derived from an EMBL/GenBank/DDBJ whole genome shotgun (WGS) entry which is preliminary data.</text>
</comment>
<dbReference type="Proteomes" id="UP000799777">
    <property type="component" value="Unassembled WGS sequence"/>
</dbReference>
<dbReference type="CDD" id="cd12148">
    <property type="entry name" value="fungal_TF_MHR"/>
    <property type="match status" value="1"/>
</dbReference>
<evidence type="ECO:0000256" key="1">
    <source>
        <dbReference type="ARBA" id="ARBA00023242"/>
    </source>
</evidence>
<protein>
    <recommendedName>
        <fullName evidence="2">Xylanolytic transcriptional activator regulatory domain-containing protein</fullName>
    </recommendedName>
</protein>
<dbReference type="Pfam" id="PF04082">
    <property type="entry name" value="Fungal_trans"/>
    <property type="match status" value="1"/>
</dbReference>
<evidence type="ECO:0000313" key="3">
    <source>
        <dbReference type="EMBL" id="KAF2024819.1"/>
    </source>
</evidence>
<proteinExistence type="predicted"/>
<feature type="non-terminal residue" evidence="3">
    <location>
        <position position="453"/>
    </location>
</feature>
<dbReference type="OrthoDB" id="424974at2759"/>
<dbReference type="InterPro" id="IPR053230">
    <property type="entry name" value="Trans_reg_galc"/>
</dbReference>
<keyword evidence="4" id="KW-1185">Reference proteome</keyword>
<dbReference type="AlphaFoldDB" id="A0A9P4H027"/>
<dbReference type="SMART" id="SM00906">
    <property type="entry name" value="Fungal_trans"/>
    <property type="match status" value="1"/>
</dbReference>
<dbReference type="GO" id="GO:0008270">
    <property type="term" value="F:zinc ion binding"/>
    <property type="evidence" value="ECO:0007669"/>
    <property type="project" value="InterPro"/>
</dbReference>
<gene>
    <name evidence="3" type="ORF">EK21DRAFT_10952</name>
</gene>
<feature type="domain" description="Xylanolytic transcriptional activator regulatory" evidence="2">
    <location>
        <begin position="155"/>
        <end position="228"/>
    </location>
</feature>
<name>A0A9P4H027_9PLEO</name>
<dbReference type="EMBL" id="ML978283">
    <property type="protein sequence ID" value="KAF2024819.1"/>
    <property type="molecule type" value="Genomic_DNA"/>
</dbReference>
<keyword evidence="1" id="KW-0539">Nucleus</keyword>
<dbReference type="InterPro" id="IPR007219">
    <property type="entry name" value="XnlR_reg_dom"/>
</dbReference>
<dbReference type="GO" id="GO:0006351">
    <property type="term" value="P:DNA-templated transcription"/>
    <property type="evidence" value="ECO:0007669"/>
    <property type="project" value="InterPro"/>
</dbReference>
<feature type="non-terminal residue" evidence="3">
    <location>
        <position position="1"/>
    </location>
</feature>
<accession>A0A9P4H027</accession>
<organism evidence="3 4">
    <name type="scientific">Setomelanomma holmii</name>
    <dbReference type="NCBI Taxonomy" id="210430"/>
    <lineage>
        <taxon>Eukaryota</taxon>
        <taxon>Fungi</taxon>
        <taxon>Dikarya</taxon>
        <taxon>Ascomycota</taxon>
        <taxon>Pezizomycotina</taxon>
        <taxon>Dothideomycetes</taxon>
        <taxon>Pleosporomycetidae</taxon>
        <taxon>Pleosporales</taxon>
        <taxon>Pleosporineae</taxon>
        <taxon>Phaeosphaeriaceae</taxon>
        <taxon>Setomelanomma</taxon>
    </lineage>
</organism>
<dbReference type="PANTHER" id="PTHR47654">
    <property type="entry name" value="ZN(II)2CYS6 TRANSCRIPTION FACTOR (EUROFUNG)-RELATED"/>
    <property type="match status" value="1"/>
</dbReference>
<sequence length="453" mass="51179">VPSSPIDTNFYHDDQPVGMPHPGNPYLFPDETTALTLVQRYFQTVHTMFPIVPTVVENQLLAYYQMTRSGAYANFSPGWYTMMHLILAIGGRFLHINKAGWHSDTFDESLCIARAYQLLGFTETNITLTPPDLISVQTTGLLALYYLAAGHVKRAWVTIGTAIRFALTIGLHLHDQHSSPNSDQKVIAVQTWWTLYNLETLLCSMVGRPCMLIGDDITATLPNGLVDDDYQKDTNWTPTMAFLDVQVRVAALAQKIMAGIYNERRAPRLWSQTHSVMKSLVTQLDAMGLETVQHTLFPQNQWLQKQHYRLKILMTRPSLGRIKRAVEMNTDDFTTFDMKVASVCIQTAQQIASLFPAEMELKALYETGPWWTIVHNSMSLSILLTTLSCRIHLEPYFPSSLAATKRLISWLRLMAPGNNVARRAFKVVKDIVDVPVKKGPSFWTDIAALFPDD</sequence>
<dbReference type="GO" id="GO:0003677">
    <property type="term" value="F:DNA binding"/>
    <property type="evidence" value="ECO:0007669"/>
    <property type="project" value="InterPro"/>
</dbReference>
<evidence type="ECO:0000313" key="4">
    <source>
        <dbReference type="Proteomes" id="UP000799777"/>
    </source>
</evidence>
<evidence type="ECO:0000259" key="2">
    <source>
        <dbReference type="SMART" id="SM00906"/>
    </source>
</evidence>
<reference evidence="3" key="1">
    <citation type="journal article" date="2020" name="Stud. Mycol.">
        <title>101 Dothideomycetes genomes: a test case for predicting lifestyles and emergence of pathogens.</title>
        <authorList>
            <person name="Haridas S."/>
            <person name="Albert R."/>
            <person name="Binder M."/>
            <person name="Bloem J."/>
            <person name="Labutti K."/>
            <person name="Salamov A."/>
            <person name="Andreopoulos B."/>
            <person name="Baker S."/>
            <person name="Barry K."/>
            <person name="Bills G."/>
            <person name="Bluhm B."/>
            <person name="Cannon C."/>
            <person name="Castanera R."/>
            <person name="Culley D."/>
            <person name="Daum C."/>
            <person name="Ezra D."/>
            <person name="Gonzalez J."/>
            <person name="Henrissat B."/>
            <person name="Kuo A."/>
            <person name="Liang C."/>
            <person name="Lipzen A."/>
            <person name="Lutzoni F."/>
            <person name="Magnuson J."/>
            <person name="Mondo S."/>
            <person name="Nolan M."/>
            <person name="Ohm R."/>
            <person name="Pangilinan J."/>
            <person name="Park H.-J."/>
            <person name="Ramirez L."/>
            <person name="Alfaro M."/>
            <person name="Sun H."/>
            <person name="Tritt A."/>
            <person name="Yoshinaga Y."/>
            <person name="Zwiers L.-H."/>
            <person name="Turgeon B."/>
            <person name="Goodwin S."/>
            <person name="Spatafora J."/>
            <person name="Crous P."/>
            <person name="Grigoriev I."/>
        </authorList>
    </citation>
    <scope>NUCLEOTIDE SEQUENCE</scope>
    <source>
        <strain evidence="3">CBS 110217</strain>
    </source>
</reference>